<dbReference type="Proteomes" id="UP000503447">
    <property type="component" value="Chromosome"/>
</dbReference>
<dbReference type="KEGG" id="ftj:FTUN_0706"/>
<evidence type="ECO:0000313" key="1">
    <source>
        <dbReference type="EMBL" id="QJW93201.1"/>
    </source>
</evidence>
<dbReference type="AlphaFoldDB" id="A0A6M5YIP9"/>
<organism evidence="1 2">
    <name type="scientific">Frigoriglobus tundricola</name>
    <dbReference type="NCBI Taxonomy" id="2774151"/>
    <lineage>
        <taxon>Bacteria</taxon>
        <taxon>Pseudomonadati</taxon>
        <taxon>Planctomycetota</taxon>
        <taxon>Planctomycetia</taxon>
        <taxon>Gemmatales</taxon>
        <taxon>Gemmataceae</taxon>
        <taxon>Frigoriglobus</taxon>
    </lineage>
</organism>
<keyword evidence="2" id="KW-1185">Reference proteome</keyword>
<sequence length="239" mass="25112">MKTRLLMRVCARSARERSRSSAAARSPNNVRAAGRCSSESHLMVPVAPGRTCRQRQTASGLPLSQSWIFQSLLERDTHEAGADRPVARVATSCARATRPTHIIAAPTCMPAACSATFSITIAPRLSNRTWGAAPVAALDGWGGGARGSVPGAGGCARSLIVVITLRVMSAQVGGVSLISEPRGAGDITRSVVTTIKDPLRPLALRLEIHLDVQSKPPRSGTRHFGREPATPAVCPCAVP</sequence>
<reference evidence="2" key="1">
    <citation type="submission" date="2020-05" db="EMBL/GenBank/DDBJ databases">
        <title>Frigoriglobus tundricola gen. nov., sp. nov., a psychrotolerant cellulolytic planctomycete of the family Gemmataceae with two divergent copies of 16S rRNA gene.</title>
        <authorList>
            <person name="Kulichevskaya I.S."/>
            <person name="Ivanova A.A."/>
            <person name="Naumoff D.G."/>
            <person name="Beletsky A.V."/>
            <person name="Rijpstra W.I.C."/>
            <person name="Sinninghe Damste J.S."/>
            <person name="Mardanov A.V."/>
            <person name="Ravin N.V."/>
            <person name="Dedysh S.N."/>
        </authorList>
    </citation>
    <scope>NUCLEOTIDE SEQUENCE [LARGE SCALE GENOMIC DNA]</scope>
    <source>
        <strain evidence="2">PL17</strain>
    </source>
</reference>
<proteinExistence type="predicted"/>
<accession>A0A6M5YIP9</accession>
<dbReference type="EMBL" id="CP053452">
    <property type="protein sequence ID" value="QJW93201.1"/>
    <property type="molecule type" value="Genomic_DNA"/>
</dbReference>
<evidence type="ECO:0000313" key="2">
    <source>
        <dbReference type="Proteomes" id="UP000503447"/>
    </source>
</evidence>
<protein>
    <submittedName>
        <fullName evidence="1">Uncharacterized protein</fullName>
    </submittedName>
</protein>
<name>A0A6M5YIP9_9BACT</name>
<gene>
    <name evidence="1" type="ORF">FTUN_0706</name>
</gene>